<protein>
    <recommendedName>
        <fullName evidence="2">Ig-like domain-containing protein</fullName>
    </recommendedName>
</protein>
<dbReference type="InterPro" id="IPR013783">
    <property type="entry name" value="Ig-like_fold"/>
</dbReference>
<dbReference type="Gene3D" id="2.60.40.10">
    <property type="entry name" value="Immunoglobulins"/>
    <property type="match status" value="14"/>
</dbReference>
<reference evidence="3" key="1">
    <citation type="submission" date="2024-05" db="EMBL/GenBank/DDBJ databases">
        <title>Whole-Genome Sequence of CFS9, a Potential Fish Probiotic Isolated from the Body Surface of Silurus asotus.</title>
        <authorList>
            <person name="Kojima M."/>
            <person name="Tobioka K."/>
            <person name="Yokota K."/>
            <person name="Nakatani H."/>
            <person name="Hori K."/>
            <person name="Tamaru Y."/>
            <person name="Okazaki F."/>
        </authorList>
    </citation>
    <scope>NUCLEOTIDE SEQUENCE</scope>
    <source>
        <strain evidence="3">CFS9</strain>
    </source>
</reference>
<gene>
    <name evidence="3" type="ORF">CFS9_22090</name>
</gene>
<dbReference type="NCBIfam" id="TIGR01451">
    <property type="entry name" value="B_ant_repeat"/>
    <property type="match status" value="3"/>
</dbReference>
<dbReference type="InterPro" id="IPR026341">
    <property type="entry name" value="T9SS_type_B"/>
</dbReference>
<sequence length="4737" mass="486631">MKLNYSDKLHKGLNKTLFFFLFVLPVYTFSQNCTVNANADRTICPGGATSLPPDQFYLLGTANTAPGTNFINAPKWSQIGGPAVQIDDPNALQVLVKGAVPGNSYTFRLTAKCGDDSTIFDDVVVTVSPLTAANAGPDQTYCQGTYPLSGNAVGGTETGTWSIVGNNGAGVTINSPNSPTSTISVSGNSSGSTTLRWTITNGSCTSTDDVIISSLGGRMPVTAGADITLSNCYSATQTVTLNGSFGGNTPGQQQGTWTVVSGPSIPNFTNANQNDTSVTGLFEGTYVFRWTVAGTCANGVDEVTVVVPPPTADVTNVTGSTAFFCDGRTSTILQGTIPRYVNESVQWTQTGGPTAVIQNPTSSTTLVSGMTALGTYTFLYTLTNSVTNCVTSANYVVVLEDIISISGGPDQVLGCNDSEAVLPITFTGNGQMSWQIVSGPNINPVLNPPYPSFPTAPVNFSGNSLTISQLTFAGTYVVRLIKAPNQGSQCETVYDNVTLVVSATPTTSSAGTMQIVPCNSTSGTLAGNLVVRGKGKWSQISGPSTVTFSDVNSPTTTVSPLINGAYKFRWTISGGEACEVSQSTSEVLVSSAAPTDANAGPDQAVCFGAKVQLQGNAIQNSENGTWTVSPSAGVIISDPGDPNTRVSGLAANTTYTFTWTIANGCGTSADTVDVVTNGTEGADADAGAAQCFPTGTGTITLNGNDPAPGTGLWTQTAGTAVTITNPTQYNTTVTGLSDGDYTFKWTVSNVGCADGEDSVGITIAPDITVAQAGPGQRLCTNTTTVTGNVPASGESGLWELVSGGDGPVITNPTSPSTTITGLTPGSWVFKWTISRGFCASTSDTVQLNVDEGPSPAIAGPDQTVCNQNSVTLGAAPPVIGNGIWSLVSGPNSPVFSDARAANSTLSGLITGEYILEWTTSTGINCPTNQDQMTVKVTEVATAGSDYATCLEGPLYLTGNTNSTGTWTYVSGGAGAPTITTTSNNSAAITNLIPGVYVFRYTIAAQGLCPETSDDIQVTVNGQITTPPNAGPNQEFCDVGAGGFQLAASTPDPGTTGKWTVLFGPGTGSFVNDTDPNTMFINPGYGFYVFNWTVSSGTCSESDQIRIENSEPPSPAIAGGDKSICGSVTDLTAIPPLAGVGKWAQVSGPTTAVFSSDIMPTTTVSNLTQTGGVYVFSWTVSNGALCPSNTDTVQITVTADLTVPNAGPDQTICQSGSATLAANVITVGTGQWSRTSGPAGVFSDTSSPTSAFTPSAAGTYVLRWTATNLSCQFFDEMTLTVNPLPSTSNAGSPISICEFQTLTLAANTPTIGTGLWTQVSGPVTVGFADATSPTTTVLGTQAGNYVFRWTITSGVCPPSSSNVSVTVNALPPLANAGADQTICNTGTATLNGNNPVTGTGVWTFVTNPGSTAVIANPNAFNTTVTNISVGTTRLKWTISNGSCNAYEDEVNIIRPSDLVLPALTSDTTICEGGTATFTASPTGSIAPYTYQWQTSANGVTGWADISGQTNASLTTNSALTIGEYYFRVMVSSTCTQVTSNVAKLTIVADPVVTTQPIGNTICSGNTHTMTVAATTTNTAAGTIGYQWQSSVNGTSGWTNVSGGSGANTATYTTAALTSNLYFRAQITQSGSGCEAFSNAALVNVARITTQPATPAAICVGGIVNMTIAATLDGGAGTLSYQWQSNPGSGFVNETNATATTANFTSDVLNTTTQFRCLVTSSTTNCVLISNTVTATVVADPAISVQPTGGIVCSGGAFNLSVTGTGGTPSLNYQWYSSSDNISFAQISGATSSTYTTPALTQDTYYRVDVSATGNGCGLVSSNSVLVDVIPDPVVNLQPVGNTICSGATHTMTVAASGDPLGGALVYQWERSPNGTTGWANAPGGSGATTASYTTGALTSTFYYRVRVTQSPNGCEVYSNAVPVFVATITTQPVTPAAICVGGIVNISISASLNGGTGTLSYQWQSNSGSGFVNETNATATTANFTSDALNGTTQFRCLVTSSTTNCILTSNTVTATVVPDPSITVQPTGATICSGGNHTLSVTGANGTPALTYQWYSSTNNANFTAIGGATAATYATPALTQTTYYKVDVSASGSGCNTITSNVATVTVLSAITIVTQPVFKTNICSGSNATLNVVVAGGSGNYAYQWKSSAALGGPFTDIAGANSASYTTPNLTVTTFYQVAISDPTQGCTPILSSTASVIIPSITTQPVNPTTVCVGGTVLMSTAASANNGSASFTYQWQRSPDGVNGWADITGEIRAQNPNYLTGPLSVTTYYRCVITSSNPNCTLITNVVVATVIPDPTIAVQPVGGNICEGGVFTMTSSAQNGSGNFTYQWQKSLDGTTAWANVTDGSGANTTTYTTGFVNADAYYRLRVTDSGVGCGTINSNPAKVDVFDIPIITTQPKDGEACINQTHTFTVAATGNISGSPILYQWQSAAALAGPYTDVTVGVGGTTASYTTPAYATAGNRYFKVNISQAESGCYTFSNQVTLEVFDLPAAPVGLVTEQPSCTSATGTVNIINPDLGTGYEYSSNGTTFQASNVFAGLPSGNVTIYVRRVGLNTCISSGTTFTISNRICAVSENFASISGDTGGNTGAQTILDSDTLNGVILNPSSVNVTINSISSFLTFNPANNTISVAPGTPPGDYTLTYTICEIVNPGTPSDPANFKNCSTATESISVTTAGIDARIDIVKYLVNGYTGANNVINALTNDRLASAQATLSNVTLSVVNPAQPINSAITTVPYLDITTGNVNVPPGTVKGLYEIEYRICEIGAPTNCDTSSILVPVGNAEIIANDDRVENINGYVGQLNAANALTNDTLNGVPITGVNFDEITISQNIAAIPLYPGANVPVFSAATGSISIPPGTPADTYYITYTICEKLNPTNCANGSIAIVVDAAPIIANDDQVNNINGYEGGVDVINVYTNAAGADTFNGQIININLADVLTPSILTPAQPKTPGAPVPELDVSTGFVTVPPGTPAGQYQIKYQICEDLNPGNCDDATVIINVVVPIIDAIDDTVLNVNGYEGADDVINIYDNDLLNGGMLDLPDITTTVISTPAPINGGPVPTLDSVTGLVDVPPGTPAGEYKFVYKICENLNPTNCDQAVVTIMVVPAPIDAVDDANFAPINGFVGDPNALNALNNDTLNGLAVIPSEVTITNIIPATPINGGLVPVLNATTGNVSVPPGTAAGIYLIGYQLNEKLNLSNNDFAFITVEVSAPVIIANDDTIANVNGYVTTNNAIDVLSNDTLNGAAANISKVNITVDAAATPINGGLVPVLEPLTGFVSIPAGTPAGNYEIKYHICEKINPLNCDNASVFITVVGPQIDAVNDAAANINGFTGATNVLNALSNDTLNGAAVIPAQVTISNVVPATPINGGAIPVLNPSNGAVNVPAGTTAGTYTIQYRLSENLNSANFDTATITITVIAPTIIANADNAGNVNGYTGAANVINAITNDRLNGSDIQLVNIDITSISGITPTGYVAGNPVPVLNTVTGNVDVPAGTSAGIYIIHYRICEKLNPSNCSEADITVNVIAPIIDANNDFANTINGYVGANNVVNALTNDSLNGVTAQATLVDISVLSTTAPPTSTNGIVPVLNTVTGNVDVPPGTSAGTYLIQYQICEKLNPTNCSQATIIIIVNAPSIVAEDDTIINVNGLSGINNVLNAFTNNDTYNGVLLTDVSLINPTILSGANSINGGLVPTLDLATGFVSIPAGTPAGNYQIRYRICDKLNPTNCDNAVINITVIAPVIVANDDTAVNINGYTGATNVLNAYDNDTLNGTAILQTNTNSTLVTPANSINGAVVPVLNVTTGTVDVPAGTSPGNYSIVYKICDKLNPSNCDEAVIRINVIAGPIDAVDDNVAGINGITGTANAINALDNDTLNGVKVIPSEVVITNIIPATPINSGYVPVLDAATGIVSVPPGTSAGTYTITYTLREKATLTNADTAVITIVVGASTIEANDDTLSNINGYVAANNAIDVIANDRLNGAVTSISKVDLTVDVAATPINGGPVPVLEPLTGMVSIPAKTPAGNYQIKYHICEKLNPANCDDAIVFITVIAAPILAVDDTVNNVNGFTGATNVVNAISNDQLNGAAVVLSEIKTSVITPAVSINGGAVPALDILTGNVNVPAGASSGIYTIRYEICEVLNPTNCSQADITINVTSGPIIANDDAASGINGLDGAADVINVLTNDLLNGVAPTLSQVKINVVSPADSINSGMVPVLNTTTGLVSVPPGTSTGIYTIVYEICQSTNTLNCDRAVIKITVAQPSIQLLKQGVFVDSNGDGYAQPGEQIRYSFVVTNTGTLDLNNVVVTDPKANITGGPIATLAVGQTNTTSYKGTYVLTQADINLGYVENQALVKAQPSSGSAIEDLSDSNDLTLIGPNDPTITPVPQHKELTLIKGGKLTGNGGVGSIINYSFTVKNTGNVVLTNLVITDPMLTTTTIAVSPNVLAPGATGKATASYTVTIADVAKGEVVNSALAVGDDPQGNPVTDISDSDDPTLTGDDDPTVVSLSLKPSIALIKTATFNDENKNGYAEVGETVTYRFSITNTGNIILVNVVVKDPKPGVTITGDPIILRQGETNSNNFIGTYVLTAADLEAGSVVNQAEVTAVSPDGQIAKDLSDGNSILEDNPTELPLDACKITVHNAFSPNGDGINEVFKIDGVECYPDVYVEIYDRWGVLVYDAHGYNNTSVVFTGISEGRATVNKQKGLPVGTYFYVITYKTYLNEPVSLMGYLYFSR</sequence>
<dbReference type="EMBL" id="AP031573">
    <property type="protein sequence ID" value="BFM43568.1"/>
    <property type="molecule type" value="Genomic_DNA"/>
</dbReference>
<dbReference type="NCBIfam" id="TIGR04131">
    <property type="entry name" value="Bac_Flav_CTERM"/>
    <property type="match status" value="1"/>
</dbReference>
<evidence type="ECO:0000256" key="1">
    <source>
        <dbReference type="SAM" id="MobiDB-lite"/>
    </source>
</evidence>
<dbReference type="InterPro" id="IPR007110">
    <property type="entry name" value="Ig-like_dom"/>
</dbReference>
<dbReference type="GO" id="GO:0031410">
    <property type="term" value="C:cytoplasmic vesicle"/>
    <property type="evidence" value="ECO:0007669"/>
    <property type="project" value="TreeGrafter"/>
</dbReference>
<dbReference type="PANTHER" id="PTHR46182:SF2">
    <property type="entry name" value="FI19480P1"/>
    <property type="match status" value="1"/>
</dbReference>
<dbReference type="PROSITE" id="PS50835">
    <property type="entry name" value="IG_LIKE"/>
    <property type="match status" value="1"/>
</dbReference>
<feature type="compositionally biased region" description="Acidic residues" evidence="1">
    <location>
        <begin position="4491"/>
        <end position="4501"/>
    </location>
</feature>
<dbReference type="InterPro" id="IPR044023">
    <property type="entry name" value="Ig_7"/>
</dbReference>
<feature type="domain" description="Ig-like" evidence="2">
    <location>
        <begin position="2203"/>
        <end position="2293"/>
    </location>
</feature>
<dbReference type="Gene3D" id="2.60.40.2700">
    <property type="match status" value="4"/>
</dbReference>
<dbReference type="InterPro" id="IPR055354">
    <property type="entry name" value="DUF7507"/>
</dbReference>
<dbReference type="Pfam" id="PF13585">
    <property type="entry name" value="CHU_C"/>
    <property type="match status" value="1"/>
</dbReference>
<dbReference type="GO" id="GO:0016020">
    <property type="term" value="C:membrane"/>
    <property type="evidence" value="ECO:0007669"/>
    <property type="project" value="TreeGrafter"/>
</dbReference>
<evidence type="ECO:0000259" key="2">
    <source>
        <dbReference type="PROSITE" id="PS50835"/>
    </source>
</evidence>
<dbReference type="Pfam" id="PF19081">
    <property type="entry name" value="Ig_7"/>
    <property type="match status" value="2"/>
</dbReference>
<evidence type="ECO:0000313" key="3">
    <source>
        <dbReference type="EMBL" id="BFM43568.1"/>
    </source>
</evidence>
<name>A0AAT9H268_9FLAO</name>
<feature type="region of interest" description="Disordered" evidence="1">
    <location>
        <begin position="4477"/>
        <end position="4501"/>
    </location>
</feature>
<accession>A0AAT9H268</accession>
<dbReference type="InterPro" id="IPR047589">
    <property type="entry name" value="DUF11_rpt"/>
</dbReference>
<dbReference type="PANTHER" id="PTHR46182">
    <property type="entry name" value="FI19480P1"/>
    <property type="match status" value="1"/>
</dbReference>
<dbReference type="Pfam" id="PF24346">
    <property type="entry name" value="DUF7507"/>
    <property type="match status" value="3"/>
</dbReference>
<dbReference type="Pfam" id="PF22352">
    <property type="entry name" value="K319L-like_PKD"/>
    <property type="match status" value="3"/>
</dbReference>
<organism evidence="3">
    <name type="scientific">Flavobacterium sp. CFS9</name>
    <dbReference type="NCBI Taxonomy" id="3143118"/>
    <lineage>
        <taxon>Bacteria</taxon>
        <taxon>Pseudomonadati</taxon>
        <taxon>Bacteroidota</taxon>
        <taxon>Flavobacteriia</taxon>
        <taxon>Flavobacteriales</taxon>
        <taxon>Flavobacteriaceae</taxon>
        <taxon>Flavobacterium</taxon>
    </lineage>
</organism>
<dbReference type="InterPro" id="IPR029865">
    <property type="entry name" value="KIAA0319-like"/>
</dbReference>
<proteinExistence type="predicted"/>
<dbReference type="RefSeq" id="WP_369618589.1">
    <property type="nucleotide sequence ID" value="NZ_AP031573.1"/>
</dbReference>